<name>A0ABS5ANG1_9PSEU</name>
<feature type="compositionally biased region" description="Pro residues" evidence="1">
    <location>
        <begin position="32"/>
        <end position="43"/>
    </location>
</feature>
<feature type="signal peptide" evidence="2">
    <location>
        <begin position="1"/>
        <end position="29"/>
    </location>
</feature>
<reference evidence="3 4" key="1">
    <citation type="submission" date="2021-03" db="EMBL/GenBank/DDBJ databases">
        <title>Sequencing the genomes of 1000 actinobacteria strains.</title>
        <authorList>
            <person name="Klenk H.-P."/>
        </authorList>
    </citation>
    <scope>NUCLEOTIDE SEQUENCE [LARGE SCALE GENOMIC DNA]</scope>
    <source>
        <strain evidence="3 4">DSM 44580</strain>
    </source>
</reference>
<evidence type="ECO:0000256" key="2">
    <source>
        <dbReference type="SAM" id="SignalP"/>
    </source>
</evidence>
<dbReference type="RefSeq" id="WP_209707499.1">
    <property type="nucleotide sequence ID" value="NZ_JAGIOO010000001.1"/>
</dbReference>
<protein>
    <recommendedName>
        <fullName evidence="5">DUF3558 domain-containing protein</fullName>
    </recommendedName>
</protein>
<feature type="region of interest" description="Disordered" evidence="1">
    <location>
        <begin position="31"/>
        <end position="58"/>
    </location>
</feature>
<accession>A0ABS5ANG1</accession>
<feature type="chain" id="PRO_5045956496" description="DUF3558 domain-containing protein" evidence="2">
    <location>
        <begin position="30"/>
        <end position="221"/>
    </location>
</feature>
<evidence type="ECO:0000313" key="4">
    <source>
        <dbReference type="Proteomes" id="UP001519363"/>
    </source>
</evidence>
<evidence type="ECO:0000313" key="3">
    <source>
        <dbReference type="EMBL" id="MBP2477927.1"/>
    </source>
</evidence>
<dbReference type="PROSITE" id="PS51257">
    <property type="entry name" value="PROKAR_LIPOPROTEIN"/>
    <property type="match status" value="1"/>
</dbReference>
<proteinExistence type="predicted"/>
<dbReference type="Proteomes" id="UP001519363">
    <property type="component" value="Unassembled WGS sequence"/>
</dbReference>
<evidence type="ECO:0008006" key="5">
    <source>
        <dbReference type="Google" id="ProtNLM"/>
    </source>
</evidence>
<sequence length="221" mass="22311">MPRPLAPATRLAAPLVAALATGLLLTACSGDPAPPANPNPPLPAITTPTTPSSQAAPKPLAKECAEVLPAAEVAAALGKDPTALGVRGIVGVPEPKIGRTARLGCYYSPPQDVPPRDAPPERQQAPAQLELGVATYADEAAARKRVRATAEGERAQGAAANDVQVGDGRAVFLVGAKNRMLVHAAGRATVVLTLAHGVVADDRAGPVLTELAAKVAAAVPR</sequence>
<gene>
    <name evidence="3" type="ORF">JOF53_006799</name>
</gene>
<evidence type="ECO:0000256" key="1">
    <source>
        <dbReference type="SAM" id="MobiDB-lite"/>
    </source>
</evidence>
<keyword evidence="4" id="KW-1185">Reference proteome</keyword>
<dbReference type="EMBL" id="JAGIOO010000001">
    <property type="protein sequence ID" value="MBP2477927.1"/>
    <property type="molecule type" value="Genomic_DNA"/>
</dbReference>
<organism evidence="3 4">
    <name type="scientific">Crossiella equi</name>
    <dbReference type="NCBI Taxonomy" id="130796"/>
    <lineage>
        <taxon>Bacteria</taxon>
        <taxon>Bacillati</taxon>
        <taxon>Actinomycetota</taxon>
        <taxon>Actinomycetes</taxon>
        <taxon>Pseudonocardiales</taxon>
        <taxon>Pseudonocardiaceae</taxon>
        <taxon>Crossiella</taxon>
    </lineage>
</organism>
<feature type="compositionally biased region" description="Low complexity" evidence="1">
    <location>
        <begin position="44"/>
        <end position="58"/>
    </location>
</feature>
<comment type="caution">
    <text evidence="3">The sequence shown here is derived from an EMBL/GenBank/DDBJ whole genome shotgun (WGS) entry which is preliminary data.</text>
</comment>
<keyword evidence="2" id="KW-0732">Signal</keyword>